<dbReference type="Gene3D" id="2.40.160.20">
    <property type="match status" value="1"/>
</dbReference>
<accession>A0A845PW53</accession>
<evidence type="ECO:0000313" key="3">
    <source>
        <dbReference type="Proteomes" id="UP000553459"/>
    </source>
</evidence>
<evidence type="ECO:0000313" key="2">
    <source>
        <dbReference type="EMBL" id="NAW51096.1"/>
    </source>
</evidence>
<dbReference type="RefSeq" id="WP_166519382.1">
    <property type="nucleotide sequence ID" value="NZ_JAAABJ010000507.1"/>
</dbReference>
<proteinExistence type="predicted"/>
<dbReference type="Proteomes" id="UP000553459">
    <property type="component" value="Unassembled WGS sequence"/>
</dbReference>
<dbReference type="Pfam" id="PF13568">
    <property type="entry name" value="OMP_b-brl_2"/>
    <property type="match status" value="1"/>
</dbReference>
<keyword evidence="3" id="KW-1185">Reference proteome</keyword>
<sequence>MNKRIILLIAVVLWKLSYTQSYNDLHTSLKKSDSILDQQLLNNEVKWGIKAGWTYSNLYGKDLDDIFASNKTEFKNGFQAGIYVDTRISKKFGLIHELLFSQKRIGVMLADTQYGDYTSNLSLFYLDLMPANLNFYIGRFQLYTGAYLSALLNASVQRKDKNARMFKDKSIFGDPKNDESQTRYLQKFDFGVNVGVEYGFDFGLSIGARYMHGFTDIFQYANTYTNGEIKTDNIKIYNRGYMLSLGYAFGSNKRQ</sequence>
<dbReference type="EMBL" id="JAAABJ010000507">
    <property type="protein sequence ID" value="NAW51096.1"/>
    <property type="molecule type" value="Genomic_DNA"/>
</dbReference>
<feature type="domain" description="Outer membrane protein beta-barrel" evidence="1">
    <location>
        <begin position="43"/>
        <end position="219"/>
    </location>
</feature>
<dbReference type="AlphaFoldDB" id="A0A845PW53"/>
<gene>
    <name evidence="2" type="ORF">GNY06_06825</name>
</gene>
<evidence type="ECO:0000259" key="1">
    <source>
        <dbReference type="Pfam" id="PF13568"/>
    </source>
</evidence>
<organism evidence="2 3">
    <name type="scientific">Elizabethkingia argenteiflava</name>
    <dbReference type="NCBI Taxonomy" id="2681556"/>
    <lineage>
        <taxon>Bacteria</taxon>
        <taxon>Pseudomonadati</taxon>
        <taxon>Bacteroidota</taxon>
        <taxon>Flavobacteriia</taxon>
        <taxon>Flavobacteriales</taxon>
        <taxon>Weeksellaceae</taxon>
        <taxon>Elizabethkingia</taxon>
    </lineage>
</organism>
<reference evidence="2 3" key="1">
    <citation type="submission" date="2019-11" db="EMBL/GenBank/DDBJ databases">
        <title>Characterization of Elizabethkingia argenteiflava sp. nov., isolated from inner surface of Soybean Pods.</title>
        <authorList>
            <person name="Mo S."/>
        </authorList>
    </citation>
    <scope>NUCLEOTIDE SEQUENCE [LARGE SCALE GENOMIC DNA]</scope>
    <source>
        <strain evidence="2 3">YB22</strain>
    </source>
</reference>
<comment type="caution">
    <text evidence="2">The sequence shown here is derived from an EMBL/GenBank/DDBJ whole genome shotgun (WGS) entry which is preliminary data.</text>
</comment>
<name>A0A845PW53_9FLAO</name>
<dbReference type="InterPro" id="IPR025665">
    <property type="entry name" value="Beta-barrel_OMP_2"/>
</dbReference>
<protein>
    <submittedName>
        <fullName evidence="2">Outer membrane beta-barrel protein</fullName>
    </submittedName>
</protein>